<feature type="transmembrane region" description="Helical" evidence="7">
    <location>
        <begin position="301"/>
        <end position="324"/>
    </location>
</feature>
<evidence type="ECO:0000256" key="7">
    <source>
        <dbReference type="SAM" id="Phobius"/>
    </source>
</evidence>
<evidence type="ECO:0000256" key="4">
    <source>
        <dbReference type="ARBA" id="ARBA00022989"/>
    </source>
</evidence>
<dbReference type="Pfam" id="PF02687">
    <property type="entry name" value="FtsX"/>
    <property type="match status" value="1"/>
</dbReference>
<feature type="domain" description="MacB-like periplasmic core" evidence="9">
    <location>
        <begin position="3"/>
        <end position="223"/>
    </location>
</feature>
<keyword evidence="3 7" id="KW-0812">Transmembrane</keyword>
<evidence type="ECO:0008006" key="11">
    <source>
        <dbReference type="Google" id="ProtNLM"/>
    </source>
</evidence>
<organism evidence="10">
    <name type="scientific">marine metagenome</name>
    <dbReference type="NCBI Taxonomy" id="408172"/>
    <lineage>
        <taxon>unclassified sequences</taxon>
        <taxon>metagenomes</taxon>
        <taxon>ecological metagenomes</taxon>
    </lineage>
</organism>
<dbReference type="GO" id="GO:0022857">
    <property type="term" value="F:transmembrane transporter activity"/>
    <property type="evidence" value="ECO:0007669"/>
    <property type="project" value="TreeGrafter"/>
</dbReference>
<sequence length="381" mass="40274">MLVLATAVGVAAVVLLTAVGEGARQYVNGQFTSLGTHLLIILPGKTETSGAGVTGVLMGETPRDLTLQDAIALHRSVHVEKVTPIILGSGTASWRQRQREITVIGTTAEMLDIQSWRIELGQFLPAVDMDVATPVCVIGSVVKDEFFGNTNPIGQWLRIGDTRCRISGTLAQAGRTSFLDSDELVILPVANAQQLFDAPGLFRILVQTTGPQVINQAKQDIIKITKSRHQGEEDITVVTQDAVLETFDSIFQMITLGLAGIASISLVVAGVLIMNVMLVAVSQRTQEIGVLKALGAQKHQILTLFLTEAMCLTGLGGLLGLALGNGGVKLLSILTPELNFTAPIWAMAGSIGMATTSGLAFSIIPAWHAARLDPVSALAAR</sequence>
<dbReference type="PANTHER" id="PTHR30572:SF4">
    <property type="entry name" value="ABC TRANSPORTER PERMEASE YTRF"/>
    <property type="match status" value="1"/>
</dbReference>
<keyword evidence="2" id="KW-1003">Cell membrane</keyword>
<evidence type="ECO:0000256" key="3">
    <source>
        <dbReference type="ARBA" id="ARBA00022692"/>
    </source>
</evidence>
<feature type="transmembrane region" description="Helical" evidence="7">
    <location>
        <begin position="344"/>
        <end position="364"/>
    </location>
</feature>
<dbReference type="InterPro" id="IPR003838">
    <property type="entry name" value="ABC3_permease_C"/>
</dbReference>
<evidence type="ECO:0000259" key="8">
    <source>
        <dbReference type="Pfam" id="PF02687"/>
    </source>
</evidence>
<comment type="similarity">
    <text evidence="6">Belongs to the ABC-4 integral membrane protein family.</text>
</comment>
<dbReference type="Pfam" id="PF12704">
    <property type="entry name" value="MacB_PCD"/>
    <property type="match status" value="1"/>
</dbReference>
<proteinExistence type="inferred from homology"/>
<evidence type="ECO:0000256" key="2">
    <source>
        <dbReference type="ARBA" id="ARBA00022475"/>
    </source>
</evidence>
<evidence type="ECO:0000256" key="6">
    <source>
        <dbReference type="ARBA" id="ARBA00038076"/>
    </source>
</evidence>
<evidence type="ECO:0000256" key="1">
    <source>
        <dbReference type="ARBA" id="ARBA00004651"/>
    </source>
</evidence>
<feature type="domain" description="ABC3 transporter permease C-terminal" evidence="8">
    <location>
        <begin position="261"/>
        <end position="374"/>
    </location>
</feature>
<dbReference type="GO" id="GO:0005886">
    <property type="term" value="C:plasma membrane"/>
    <property type="evidence" value="ECO:0007669"/>
    <property type="project" value="UniProtKB-SubCell"/>
</dbReference>
<dbReference type="InterPro" id="IPR050250">
    <property type="entry name" value="Macrolide_Exporter_MacB"/>
</dbReference>
<feature type="transmembrane region" description="Helical" evidence="7">
    <location>
        <begin position="256"/>
        <end position="281"/>
    </location>
</feature>
<dbReference type="InterPro" id="IPR025857">
    <property type="entry name" value="MacB_PCD"/>
</dbReference>
<keyword evidence="5 7" id="KW-0472">Membrane</keyword>
<dbReference type="AlphaFoldDB" id="A0A381Y7T0"/>
<evidence type="ECO:0000256" key="5">
    <source>
        <dbReference type="ARBA" id="ARBA00023136"/>
    </source>
</evidence>
<keyword evidence="4 7" id="KW-1133">Transmembrane helix</keyword>
<name>A0A381Y7T0_9ZZZZ</name>
<evidence type="ECO:0000259" key="9">
    <source>
        <dbReference type="Pfam" id="PF12704"/>
    </source>
</evidence>
<gene>
    <name evidence="10" type="ORF">METZ01_LOCUS125311</name>
</gene>
<protein>
    <recommendedName>
        <fullName evidence="11">ABC3 transporter permease protein domain-containing protein</fullName>
    </recommendedName>
</protein>
<accession>A0A381Y7T0</accession>
<dbReference type="EMBL" id="UINC01017467">
    <property type="protein sequence ID" value="SVA72457.1"/>
    <property type="molecule type" value="Genomic_DNA"/>
</dbReference>
<evidence type="ECO:0000313" key="10">
    <source>
        <dbReference type="EMBL" id="SVA72457.1"/>
    </source>
</evidence>
<reference evidence="10" key="1">
    <citation type="submission" date="2018-05" db="EMBL/GenBank/DDBJ databases">
        <authorList>
            <person name="Lanie J.A."/>
            <person name="Ng W.-L."/>
            <person name="Kazmierczak K.M."/>
            <person name="Andrzejewski T.M."/>
            <person name="Davidsen T.M."/>
            <person name="Wayne K.J."/>
            <person name="Tettelin H."/>
            <person name="Glass J.I."/>
            <person name="Rusch D."/>
            <person name="Podicherti R."/>
            <person name="Tsui H.-C.T."/>
            <person name="Winkler M.E."/>
        </authorList>
    </citation>
    <scope>NUCLEOTIDE SEQUENCE</scope>
</reference>
<dbReference type="PANTHER" id="PTHR30572">
    <property type="entry name" value="MEMBRANE COMPONENT OF TRANSPORTER-RELATED"/>
    <property type="match status" value="1"/>
</dbReference>
<comment type="subcellular location">
    <subcellularLocation>
        <location evidence="1">Cell membrane</location>
        <topology evidence="1">Multi-pass membrane protein</topology>
    </subcellularLocation>
</comment>